<dbReference type="SUPFAM" id="SSF48008">
    <property type="entry name" value="GntR ligand-binding domain-like"/>
    <property type="match status" value="1"/>
</dbReference>
<dbReference type="EMBL" id="JBHUEN010000054">
    <property type="protein sequence ID" value="MFD1883893.1"/>
    <property type="molecule type" value="Genomic_DNA"/>
</dbReference>
<keyword evidence="2" id="KW-0238">DNA-binding</keyword>
<comment type="caution">
    <text evidence="5">The sequence shown here is derived from an EMBL/GenBank/DDBJ whole genome shotgun (WGS) entry which is preliminary data.</text>
</comment>
<dbReference type="InterPro" id="IPR011711">
    <property type="entry name" value="GntR_C"/>
</dbReference>
<keyword evidence="1" id="KW-0805">Transcription regulation</keyword>
<organism evidence="5 6">
    <name type="scientific">Paracoccus pacificus</name>
    <dbReference type="NCBI Taxonomy" id="1463598"/>
    <lineage>
        <taxon>Bacteria</taxon>
        <taxon>Pseudomonadati</taxon>
        <taxon>Pseudomonadota</taxon>
        <taxon>Alphaproteobacteria</taxon>
        <taxon>Rhodobacterales</taxon>
        <taxon>Paracoccaceae</taxon>
        <taxon>Paracoccus</taxon>
    </lineage>
</organism>
<dbReference type="SMART" id="SM00345">
    <property type="entry name" value="HTH_GNTR"/>
    <property type="match status" value="1"/>
</dbReference>
<dbReference type="PROSITE" id="PS50949">
    <property type="entry name" value="HTH_GNTR"/>
    <property type="match status" value="1"/>
</dbReference>
<dbReference type="Pfam" id="PF07729">
    <property type="entry name" value="FCD"/>
    <property type="match status" value="1"/>
</dbReference>
<dbReference type="InterPro" id="IPR036390">
    <property type="entry name" value="WH_DNA-bd_sf"/>
</dbReference>
<evidence type="ECO:0000256" key="3">
    <source>
        <dbReference type="ARBA" id="ARBA00023163"/>
    </source>
</evidence>
<dbReference type="PANTHER" id="PTHR43537">
    <property type="entry name" value="TRANSCRIPTIONAL REGULATOR, GNTR FAMILY"/>
    <property type="match status" value="1"/>
</dbReference>
<evidence type="ECO:0000256" key="2">
    <source>
        <dbReference type="ARBA" id="ARBA00023125"/>
    </source>
</evidence>
<dbReference type="InterPro" id="IPR036388">
    <property type="entry name" value="WH-like_DNA-bd_sf"/>
</dbReference>
<feature type="domain" description="HTH gntR-type" evidence="4">
    <location>
        <begin position="34"/>
        <end position="104"/>
    </location>
</feature>
<name>A0ABW4RE96_9RHOB</name>
<dbReference type="InterPro" id="IPR008920">
    <property type="entry name" value="TF_FadR/GntR_C"/>
</dbReference>
<dbReference type="SUPFAM" id="SSF46785">
    <property type="entry name" value="Winged helix' DNA-binding domain"/>
    <property type="match status" value="1"/>
</dbReference>
<dbReference type="PRINTS" id="PR00035">
    <property type="entry name" value="HTHGNTR"/>
</dbReference>
<evidence type="ECO:0000259" key="4">
    <source>
        <dbReference type="PROSITE" id="PS50949"/>
    </source>
</evidence>
<gene>
    <name evidence="5" type="ORF">ACFSCT_19455</name>
</gene>
<dbReference type="SMART" id="SM00895">
    <property type="entry name" value="FCD"/>
    <property type="match status" value="1"/>
</dbReference>
<dbReference type="Proteomes" id="UP001597213">
    <property type="component" value="Unassembled WGS sequence"/>
</dbReference>
<evidence type="ECO:0000256" key="1">
    <source>
        <dbReference type="ARBA" id="ARBA00023015"/>
    </source>
</evidence>
<dbReference type="InterPro" id="IPR000524">
    <property type="entry name" value="Tscrpt_reg_HTH_GntR"/>
</dbReference>
<dbReference type="Pfam" id="PF00392">
    <property type="entry name" value="GntR"/>
    <property type="match status" value="1"/>
</dbReference>
<dbReference type="CDD" id="cd07377">
    <property type="entry name" value="WHTH_GntR"/>
    <property type="match status" value="1"/>
</dbReference>
<evidence type="ECO:0000313" key="5">
    <source>
        <dbReference type="EMBL" id="MFD1883893.1"/>
    </source>
</evidence>
<evidence type="ECO:0000313" key="6">
    <source>
        <dbReference type="Proteomes" id="UP001597213"/>
    </source>
</evidence>
<proteinExistence type="predicted"/>
<sequence>MGSKFDNEPEPAPAADRVLSAEGMALLRGANLSSNVFEATVERIGKSIKLGLLKPGQQLPPERELAELMGVSRVTVRSAIQVLTAGGFLMARRGRNGGTFVVEKPPVWKGGGAGAGSGPVAVSGFLDRRFVLETGICELAAIRATDTQVGSLRERVGRLGELIGDLTAFRREDAQFHIAIAEATGNQDLVRHAAELQAELSDLIGQLPPSEDALIHSNLQHAKVVACIACHDGAGARQAMAEHLAGTGHFLSGLLPFSGDFQG</sequence>
<dbReference type="Gene3D" id="1.20.120.530">
    <property type="entry name" value="GntR ligand-binding domain-like"/>
    <property type="match status" value="1"/>
</dbReference>
<dbReference type="RefSeq" id="WP_379145619.1">
    <property type="nucleotide sequence ID" value="NZ_JBHUEN010000054.1"/>
</dbReference>
<keyword evidence="3" id="KW-0804">Transcription</keyword>
<accession>A0ABW4RE96</accession>
<reference evidence="6" key="1">
    <citation type="journal article" date="2019" name="Int. J. Syst. Evol. Microbiol.">
        <title>The Global Catalogue of Microorganisms (GCM) 10K type strain sequencing project: providing services to taxonomists for standard genome sequencing and annotation.</title>
        <authorList>
            <consortium name="The Broad Institute Genomics Platform"/>
            <consortium name="The Broad Institute Genome Sequencing Center for Infectious Disease"/>
            <person name="Wu L."/>
            <person name="Ma J."/>
        </authorList>
    </citation>
    <scope>NUCLEOTIDE SEQUENCE [LARGE SCALE GENOMIC DNA]</scope>
    <source>
        <strain evidence="6">CCUG 56029</strain>
    </source>
</reference>
<keyword evidence="6" id="KW-1185">Reference proteome</keyword>
<protein>
    <submittedName>
        <fullName evidence="5">FadR/GntR family transcriptional regulator</fullName>
    </submittedName>
</protein>
<dbReference type="Gene3D" id="1.10.10.10">
    <property type="entry name" value="Winged helix-like DNA-binding domain superfamily/Winged helix DNA-binding domain"/>
    <property type="match status" value="1"/>
</dbReference>
<dbReference type="PANTHER" id="PTHR43537:SF24">
    <property type="entry name" value="GLUCONATE OPERON TRANSCRIPTIONAL REPRESSOR"/>
    <property type="match status" value="1"/>
</dbReference>